<feature type="region of interest" description="Disordered" evidence="1">
    <location>
        <begin position="1"/>
        <end position="77"/>
    </location>
</feature>
<evidence type="ECO:0000313" key="5">
    <source>
        <dbReference type="Proteomes" id="UP001365542"/>
    </source>
</evidence>
<reference evidence="4 5" key="1">
    <citation type="submission" date="2019-10" db="EMBL/GenBank/DDBJ databases">
        <authorList>
            <person name="Palmer J.M."/>
        </authorList>
    </citation>
    <scope>NUCLEOTIDE SEQUENCE [LARGE SCALE GENOMIC DNA]</scope>
    <source>
        <strain evidence="4 5">TWF694</strain>
    </source>
</reference>
<protein>
    <recommendedName>
        <fullName evidence="3">G domain-containing protein</fullName>
    </recommendedName>
</protein>
<dbReference type="Pfam" id="PF01926">
    <property type="entry name" value="MMR_HSR1"/>
    <property type="match status" value="1"/>
</dbReference>
<organism evidence="4 5">
    <name type="scientific">Orbilia ellipsospora</name>
    <dbReference type="NCBI Taxonomy" id="2528407"/>
    <lineage>
        <taxon>Eukaryota</taxon>
        <taxon>Fungi</taxon>
        <taxon>Dikarya</taxon>
        <taxon>Ascomycota</taxon>
        <taxon>Pezizomycotina</taxon>
        <taxon>Orbiliomycetes</taxon>
        <taxon>Orbiliales</taxon>
        <taxon>Orbiliaceae</taxon>
        <taxon>Orbilia</taxon>
    </lineage>
</organism>
<gene>
    <name evidence="4" type="ORF">TWF694_000556</name>
</gene>
<keyword evidence="2" id="KW-0472">Membrane</keyword>
<evidence type="ECO:0000259" key="3">
    <source>
        <dbReference type="Pfam" id="PF01926"/>
    </source>
</evidence>
<feature type="transmembrane region" description="Helical" evidence="2">
    <location>
        <begin position="658"/>
        <end position="675"/>
    </location>
</feature>
<accession>A0AAV9XPE2</accession>
<evidence type="ECO:0000313" key="4">
    <source>
        <dbReference type="EMBL" id="KAK6543826.1"/>
    </source>
</evidence>
<feature type="transmembrane region" description="Helical" evidence="2">
    <location>
        <begin position="633"/>
        <end position="651"/>
    </location>
</feature>
<comment type="caution">
    <text evidence="4">The sequence shown here is derived from an EMBL/GenBank/DDBJ whole genome shotgun (WGS) entry which is preliminary data.</text>
</comment>
<keyword evidence="5" id="KW-1185">Reference proteome</keyword>
<feature type="transmembrane region" description="Helical" evidence="2">
    <location>
        <begin position="747"/>
        <end position="770"/>
    </location>
</feature>
<dbReference type="Proteomes" id="UP001365542">
    <property type="component" value="Unassembled WGS sequence"/>
</dbReference>
<feature type="compositionally biased region" description="Polar residues" evidence="1">
    <location>
        <begin position="53"/>
        <end position="75"/>
    </location>
</feature>
<feature type="transmembrane region" description="Helical" evidence="2">
    <location>
        <begin position="231"/>
        <end position="249"/>
    </location>
</feature>
<dbReference type="Gene3D" id="3.40.50.300">
    <property type="entry name" value="P-loop containing nucleotide triphosphate hydrolases"/>
    <property type="match status" value="1"/>
</dbReference>
<evidence type="ECO:0000256" key="2">
    <source>
        <dbReference type="SAM" id="Phobius"/>
    </source>
</evidence>
<feature type="domain" description="G" evidence="3">
    <location>
        <begin position="265"/>
        <end position="368"/>
    </location>
</feature>
<feature type="transmembrane region" description="Helical" evidence="2">
    <location>
        <begin position="709"/>
        <end position="741"/>
    </location>
</feature>
<name>A0AAV9XPE2_9PEZI</name>
<dbReference type="InterPro" id="IPR006073">
    <property type="entry name" value="GTP-bd"/>
</dbReference>
<dbReference type="InterPro" id="IPR027417">
    <property type="entry name" value="P-loop_NTPase"/>
</dbReference>
<dbReference type="GO" id="GO:0005525">
    <property type="term" value="F:GTP binding"/>
    <property type="evidence" value="ECO:0007669"/>
    <property type="project" value="InterPro"/>
</dbReference>
<proteinExistence type="predicted"/>
<dbReference type="AlphaFoldDB" id="A0AAV9XPE2"/>
<keyword evidence="2" id="KW-0812">Transmembrane</keyword>
<feature type="transmembrane region" description="Helical" evidence="2">
    <location>
        <begin position="681"/>
        <end position="702"/>
    </location>
</feature>
<evidence type="ECO:0000256" key="1">
    <source>
        <dbReference type="SAM" id="MobiDB-lite"/>
    </source>
</evidence>
<dbReference type="SUPFAM" id="SSF52540">
    <property type="entry name" value="P-loop containing nucleoside triphosphate hydrolases"/>
    <property type="match status" value="1"/>
</dbReference>
<dbReference type="EMBL" id="JAVHJO010000001">
    <property type="protein sequence ID" value="KAK6543826.1"/>
    <property type="molecule type" value="Genomic_DNA"/>
</dbReference>
<feature type="region of interest" description="Disordered" evidence="1">
    <location>
        <begin position="584"/>
        <end position="615"/>
    </location>
</feature>
<feature type="compositionally biased region" description="Basic and acidic residues" evidence="1">
    <location>
        <begin position="599"/>
        <end position="615"/>
    </location>
</feature>
<sequence length="830" mass="92510">MFFDRSGYRNQKSKAAEKTTPNTPPPASTPAEFESSGKSESGHETGVPAACSRDSSAEGSNCSISSHNEQTQGRGTNVEHWSPEALHTHAHTVRSSNAVNEKTASRIESELRTVGSNTETVIRRRLVKTETASSGGLVSENSSILTLDSTRKSLESLGPVSTARETVVASISTGSTTESFSTFIPVETERSHSEQVSSSALSSVYSATAFGQADTMFHLAFGKKDADKLRFLVMIATSVAFLATFWMTFQVGDQQVGLTPSSPIIAIMGETGAGKSSFIKALGGLDENGQPPIVGHNLNSTTKSVSWYSAAVGRRGFYVLDTPGFDDSYMSDFEILESLTRELAQIYTAARPLTGIIYVHDVSKEKMGGTSYKSLQTFQKLVGDTSLKNVVLVTTHWRTFFYSAQEQREEELRRTFWASMIARGSGIVRHDGSRKSTLRIVQELLNRKPVTIKIVDEMVNDGMRFEQTEAGSTVKEGLDILGQKLDYNVQALNEEIYDLRTKQKQIEEAAALEKKMLEEQWKKSSQDQRGDVEKKMKILEARLAEQMRELNSQLLNIQKEKEGMQTHIDELKRANKVLQDKLDEREQNIKGGTNQKQNNENEPKERMKADQKLEQKPQAYDEEKSFLQSCRRVAMWFYGFADPMFVLGPWTDEAIRPFLYLVFAPILGIFCWFVGELKFSYMVLTILMILVEGALTNPAGVYRGKIPQVWLTILAAGGFALAGDAHSTIISSLLAMVWYGIPHGSLLFTAGATDVVFLAVLLLLVLIFAMNRMLGHPSARRSYEYEQLQQIQKKLQEGYPGSGELIDWDEVGRYMKSTHWQEYVKAKENT</sequence>
<keyword evidence="2" id="KW-1133">Transmembrane helix</keyword>